<keyword evidence="2" id="KW-0732">Signal</keyword>
<proteinExistence type="predicted"/>
<name>A0AAE9D024_CAEBR</name>
<dbReference type="Proteomes" id="UP000827892">
    <property type="component" value="Chromosome V"/>
</dbReference>
<organism evidence="4 5">
    <name type="scientific">Caenorhabditis briggsae</name>
    <dbReference type="NCBI Taxonomy" id="6238"/>
    <lineage>
        <taxon>Eukaryota</taxon>
        <taxon>Metazoa</taxon>
        <taxon>Ecdysozoa</taxon>
        <taxon>Nematoda</taxon>
        <taxon>Chromadorea</taxon>
        <taxon>Rhabditida</taxon>
        <taxon>Rhabditina</taxon>
        <taxon>Rhabditomorpha</taxon>
        <taxon>Rhabditoidea</taxon>
        <taxon>Rhabditidae</taxon>
        <taxon>Peloderinae</taxon>
        <taxon>Caenorhabditis</taxon>
    </lineage>
</organism>
<dbReference type="CDD" id="cd00037">
    <property type="entry name" value="CLECT"/>
    <property type="match status" value="2"/>
</dbReference>
<evidence type="ECO:0000259" key="3">
    <source>
        <dbReference type="PROSITE" id="PS50041"/>
    </source>
</evidence>
<dbReference type="Gene3D" id="3.10.100.10">
    <property type="entry name" value="Mannose-Binding Protein A, subunit A"/>
    <property type="match status" value="2"/>
</dbReference>
<dbReference type="SMART" id="SM00034">
    <property type="entry name" value="CLECT"/>
    <property type="match status" value="2"/>
</dbReference>
<dbReference type="SUPFAM" id="SSF56436">
    <property type="entry name" value="C-type lectin-like"/>
    <property type="match status" value="2"/>
</dbReference>
<dbReference type="InterPro" id="IPR050976">
    <property type="entry name" value="Snaclec"/>
</dbReference>
<gene>
    <name evidence="4" type="ORF">L3Y34_006855</name>
</gene>
<dbReference type="EMBL" id="CP090895">
    <property type="protein sequence ID" value="ULT87336.1"/>
    <property type="molecule type" value="Genomic_DNA"/>
</dbReference>
<accession>A0AAE9D024</accession>
<dbReference type="PANTHER" id="PTHR22991">
    <property type="entry name" value="PROTEIN CBG13490"/>
    <property type="match status" value="1"/>
</dbReference>
<feature type="signal peptide" evidence="2">
    <location>
        <begin position="1"/>
        <end position="17"/>
    </location>
</feature>
<dbReference type="PROSITE" id="PS50041">
    <property type="entry name" value="C_TYPE_LECTIN_2"/>
    <property type="match status" value="2"/>
</dbReference>
<feature type="chain" id="PRO_5042084831" description="C-type lectin domain-containing protein" evidence="2">
    <location>
        <begin position="18"/>
        <end position="425"/>
    </location>
</feature>
<dbReference type="SUPFAM" id="SSF49854">
    <property type="entry name" value="Spermadhesin, CUB domain"/>
    <property type="match status" value="1"/>
</dbReference>
<evidence type="ECO:0000313" key="5">
    <source>
        <dbReference type="Proteomes" id="UP000827892"/>
    </source>
</evidence>
<evidence type="ECO:0000313" key="4">
    <source>
        <dbReference type="EMBL" id="ULT87336.1"/>
    </source>
</evidence>
<feature type="domain" description="C-type lectin" evidence="3">
    <location>
        <begin position="172"/>
        <end position="291"/>
    </location>
</feature>
<dbReference type="PANTHER" id="PTHR22991:SF43">
    <property type="entry name" value="C-TYPE LECTIN-RELATED"/>
    <property type="match status" value="1"/>
</dbReference>
<feature type="domain" description="C-type lectin" evidence="3">
    <location>
        <begin position="28"/>
        <end position="145"/>
    </location>
</feature>
<dbReference type="InterPro" id="IPR035914">
    <property type="entry name" value="Sperma_CUB_dom_sf"/>
</dbReference>
<dbReference type="InterPro" id="IPR001304">
    <property type="entry name" value="C-type_lectin-like"/>
</dbReference>
<dbReference type="Pfam" id="PF00059">
    <property type="entry name" value="Lectin_C"/>
    <property type="match status" value="2"/>
</dbReference>
<keyword evidence="1" id="KW-1015">Disulfide bond</keyword>
<dbReference type="InterPro" id="IPR016187">
    <property type="entry name" value="CTDL_fold"/>
</dbReference>
<evidence type="ECO:0000256" key="1">
    <source>
        <dbReference type="ARBA" id="ARBA00023157"/>
    </source>
</evidence>
<dbReference type="InterPro" id="IPR016186">
    <property type="entry name" value="C-type_lectin-like/link_sf"/>
</dbReference>
<reference evidence="4 5" key="1">
    <citation type="submission" date="2022-02" db="EMBL/GenBank/DDBJ databases">
        <title>Chromosome-level reference genomes for two strains of Caenorhabditis briggsae: an improved platform for comparative genomics.</title>
        <authorList>
            <person name="Stevens L."/>
            <person name="Andersen E.C."/>
        </authorList>
    </citation>
    <scope>NUCLEOTIDE SEQUENCE [LARGE SCALE GENOMIC DNA]</scope>
    <source>
        <strain evidence="4">QX1410_ONT</strain>
        <tissue evidence="4">Whole-organism</tissue>
    </source>
</reference>
<evidence type="ECO:0000256" key="2">
    <source>
        <dbReference type="SAM" id="SignalP"/>
    </source>
</evidence>
<sequence length="425" mass="47415">MKSILLFLSLLPIVAYGIVCRSDYTMINGRLCLKYYPIVVPHSAAEQQCKLDGGTLFTVQNAIDNRAITEWISATNAQQVWMGLSVFGDSPLLTYWDDNSGVAVYNNFHPPYPNEKFNSHCAALLVNANQGSTRGQWISSTCNNQNNTSALQRPYICQVPPTYSYSPCDINYNGYCYWRSKVLVNGTKLNQAQAAAACSQRGAQLVSIHSKMENDFIKLQYRGTTIQNIFIGAVRQSALTYKWADGTYWDFAYIHPFSNYSKPCLMMSVNVGSVGLWNGVDCSEELDFLCKQKISPTVAVPEQLKSPAKSPPAILDFSSCNSTLILRYPNMFSSNPYNSIPTTYCSWRLLALGPYQIGIYFNSWITNGVLDIYDEFDNNIGHFAGTAQREPFSVITPFNIARVTFTPASHVTEDDRGFVASVLPV</sequence>
<protein>
    <recommendedName>
        <fullName evidence="3">C-type lectin domain-containing protein</fullName>
    </recommendedName>
</protein>
<dbReference type="AlphaFoldDB" id="A0AAE9D024"/>